<evidence type="ECO:0000313" key="2">
    <source>
        <dbReference type="Proteomes" id="UP001056120"/>
    </source>
</evidence>
<dbReference type="EMBL" id="CM042046">
    <property type="protein sequence ID" value="KAI3677049.1"/>
    <property type="molecule type" value="Genomic_DNA"/>
</dbReference>
<organism evidence="1 2">
    <name type="scientific">Smallanthus sonchifolius</name>
    <dbReference type="NCBI Taxonomy" id="185202"/>
    <lineage>
        <taxon>Eukaryota</taxon>
        <taxon>Viridiplantae</taxon>
        <taxon>Streptophyta</taxon>
        <taxon>Embryophyta</taxon>
        <taxon>Tracheophyta</taxon>
        <taxon>Spermatophyta</taxon>
        <taxon>Magnoliopsida</taxon>
        <taxon>eudicotyledons</taxon>
        <taxon>Gunneridae</taxon>
        <taxon>Pentapetalae</taxon>
        <taxon>asterids</taxon>
        <taxon>campanulids</taxon>
        <taxon>Asterales</taxon>
        <taxon>Asteraceae</taxon>
        <taxon>Asteroideae</taxon>
        <taxon>Heliantheae alliance</taxon>
        <taxon>Millerieae</taxon>
        <taxon>Smallanthus</taxon>
    </lineage>
</organism>
<accession>A0ACB8XZ82</accession>
<protein>
    <submittedName>
        <fullName evidence="1">Uncharacterized protein</fullName>
    </submittedName>
</protein>
<sequence>MLTSYKSYSASTRQSLEAWSGSESDLGLVLTYLKQKPLATKQQLFFQLIAESSITIDDVVYVIGCGKAKETSYDALNKPAAFHHGYQKLQHIRLYPKRVHDAMLQYQLPEILRTPLQELCMQIKSLQLGAIGSFLARALQPSDTLSVQNVVELLKSIGGLDNAEELTPLGMMCNICHTHMSLLVMEKPG</sequence>
<gene>
    <name evidence="1" type="ORF">L1987_86667</name>
</gene>
<evidence type="ECO:0000313" key="1">
    <source>
        <dbReference type="EMBL" id="KAI3677049.1"/>
    </source>
</evidence>
<proteinExistence type="predicted"/>
<reference evidence="1 2" key="2">
    <citation type="journal article" date="2022" name="Mol. Ecol. Resour.">
        <title>The genomes of chicory, endive, great burdock and yacon provide insights into Asteraceae paleo-polyploidization history and plant inulin production.</title>
        <authorList>
            <person name="Fan W."/>
            <person name="Wang S."/>
            <person name="Wang H."/>
            <person name="Wang A."/>
            <person name="Jiang F."/>
            <person name="Liu H."/>
            <person name="Zhao H."/>
            <person name="Xu D."/>
            <person name="Zhang Y."/>
        </authorList>
    </citation>
    <scope>NUCLEOTIDE SEQUENCE [LARGE SCALE GENOMIC DNA]</scope>
    <source>
        <strain evidence="2">cv. Yunnan</strain>
        <tissue evidence="1">Leaves</tissue>
    </source>
</reference>
<keyword evidence="2" id="KW-1185">Reference proteome</keyword>
<comment type="caution">
    <text evidence="1">The sequence shown here is derived from an EMBL/GenBank/DDBJ whole genome shotgun (WGS) entry which is preliminary data.</text>
</comment>
<dbReference type="Proteomes" id="UP001056120">
    <property type="component" value="Linkage Group LG29"/>
</dbReference>
<name>A0ACB8XZ82_9ASTR</name>
<reference evidence="2" key="1">
    <citation type="journal article" date="2022" name="Mol. Ecol. Resour.">
        <title>The genomes of chicory, endive, great burdock and yacon provide insights into Asteraceae palaeo-polyploidization history and plant inulin production.</title>
        <authorList>
            <person name="Fan W."/>
            <person name="Wang S."/>
            <person name="Wang H."/>
            <person name="Wang A."/>
            <person name="Jiang F."/>
            <person name="Liu H."/>
            <person name="Zhao H."/>
            <person name="Xu D."/>
            <person name="Zhang Y."/>
        </authorList>
    </citation>
    <scope>NUCLEOTIDE SEQUENCE [LARGE SCALE GENOMIC DNA]</scope>
    <source>
        <strain evidence="2">cv. Yunnan</strain>
    </source>
</reference>